<feature type="transmembrane region" description="Helical" evidence="8">
    <location>
        <begin position="88"/>
        <end position="108"/>
    </location>
</feature>
<dbReference type="PANTHER" id="PTHR21355:SF0">
    <property type="entry name" value="G-PROTEIN COUPLED RECEPTOR-ASSOCIATED PROTEIN LMBRD2"/>
    <property type="match status" value="1"/>
</dbReference>
<evidence type="ECO:0000313" key="9">
    <source>
        <dbReference type="EMBL" id="KAK0510143.1"/>
    </source>
</evidence>
<feature type="compositionally biased region" description="Polar residues" evidence="7">
    <location>
        <begin position="559"/>
        <end position="578"/>
    </location>
</feature>
<dbReference type="Proteomes" id="UP001166286">
    <property type="component" value="Unassembled WGS sequence"/>
</dbReference>
<feature type="transmembrane region" description="Helical" evidence="8">
    <location>
        <begin position="6"/>
        <end position="26"/>
    </location>
</feature>
<keyword evidence="10" id="KW-1185">Reference proteome</keyword>
<feature type="transmembrane region" description="Helical" evidence="8">
    <location>
        <begin position="356"/>
        <end position="379"/>
    </location>
</feature>
<name>A0AA39QYP3_9LECA</name>
<evidence type="ECO:0000256" key="8">
    <source>
        <dbReference type="SAM" id="Phobius"/>
    </source>
</evidence>
<proteinExistence type="inferred from homology"/>
<feature type="transmembrane region" description="Helical" evidence="8">
    <location>
        <begin position="129"/>
        <end position="146"/>
    </location>
</feature>
<dbReference type="Pfam" id="PF04791">
    <property type="entry name" value="LMBR1"/>
    <property type="match status" value="1"/>
</dbReference>
<feature type="transmembrane region" description="Helical" evidence="8">
    <location>
        <begin position="158"/>
        <end position="182"/>
    </location>
</feature>
<evidence type="ECO:0000256" key="1">
    <source>
        <dbReference type="ARBA" id="ARBA00004141"/>
    </source>
</evidence>
<protein>
    <submittedName>
        <fullName evidence="9">Uncharacterized protein</fullName>
    </submittedName>
</protein>
<dbReference type="AlphaFoldDB" id="A0AA39QYP3"/>
<feature type="compositionally biased region" description="Low complexity" evidence="7">
    <location>
        <begin position="587"/>
        <end position="599"/>
    </location>
</feature>
<feature type="transmembrane region" description="Helical" evidence="8">
    <location>
        <begin position="38"/>
        <end position="59"/>
    </location>
</feature>
<keyword evidence="3 8" id="KW-0812">Transmembrane</keyword>
<feature type="transmembrane region" description="Helical" evidence="8">
    <location>
        <begin position="495"/>
        <end position="513"/>
    </location>
</feature>
<gene>
    <name evidence="9" type="ORF">JMJ35_007537</name>
</gene>
<keyword evidence="4 8" id="KW-1133">Transmembrane helix</keyword>
<feature type="transmembrane region" description="Helical" evidence="8">
    <location>
        <begin position="399"/>
        <end position="423"/>
    </location>
</feature>
<comment type="caution">
    <text evidence="9">The sequence shown here is derived from an EMBL/GenBank/DDBJ whole genome shotgun (WGS) entry which is preliminary data.</text>
</comment>
<dbReference type="InterPro" id="IPR006876">
    <property type="entry name" value="LMBR1-like_membr_prot"/>
</dbReference>
<evidence type="ECO:0000256" key="5">
    <source>
        <dbReference type="ARBA" id="ARBA00023136"/>
    </source>
</evidence>
<evidence type="ECO:0000313" key="10">
    <source>
        <dbReference type="Proteomes" id="UP001166286"/>
    </source>
</evidence>
<keyword evidence="6" id="KW-0175">Coiled coil</keyword>
<dbReference type="GO" id="GO:0016020">
    <property type="term" value="C:membrane"/>
    <property type="evidence" value="ECO:0007669"/>
    <property type="project" value="UniProtKB-SubCell"/>
</dbReference>
<comment type="subcellular location">
    <subcellularLocation>
        <location evidence="1">Membrane</location>
        <topology evidence="1">Multi-pass membrane protein</topology>
    </subcellularLocation>
</comment>
<reference evidence="9" key="1">
    <citation type="submission" date="2023-03" db="EMBL/GenBank/DDBJ databases">
        <title>Complete genome of Cladonia borealis.</title>
        <authorList>
            <person name="Park H."/>
        </authorList>
    </citation>
    <scope>NUCLEOTIDE SEQUENCE</scope>
    <source>
        <strain evidence="9">ANT050790</strain>
    </source>
</reference>
<evidence type="ECO:0000256" key="2">
    <source>
        <dbReference type="ARBA" id="ARBA00010487"/>
    </source>
</evidence>
<feature type="region of interest" description="Disordered" evidence="7">
    <location>
        <begin position="559"/>
        <end position="599"/>
    </location>
</feature>
<evidence type="ECO:0000256" key="3">
    <source>
        <dbReference type="ARBA" id="ARBA00022692"/>
    </source>
</evidence>
<evidence type="ECO:0000256" key="6">
    <source>
        <dbReference type="SAM" id="Coils"/>
    </source>
</evidence>
<accession>A0AA39QYP3</accession>
<feature type="coiled-coil region" evidence="6">
    <location>
        <begin position="203"/>
        <end position="237"/>
    </location>
</feature>
<evidence type="ECO:0000256" key="7">
    <source>
        <dbReference type="SAM" id="MobiDB-lite"/>
    </source>
</evidence>
<organism evidence="9 10">
    <name type="scientific">Cladonia borealis</name>
    <dbReference type="NCBI Taxonomy" id="184061"/>
    <lineage>
        <taxon>Eukaryota</taxon>
        <taxon>Fungi</taxon>
        <taxon>Dikarya</taxon>
        <taxon>Ascomycota</taxon>
        <taxon>Pezizomycotina</taxon>
        <taxon>Lecanoromycetes</taxon>
        <taxon>OSLEUM clade</taxon>
        <taxon>Lecanoromycetidae</taxon>
        <taxon>Lecanorales</taxon>
        <taxon>Lecanorineae</taxon>
        <taxon>Cladoniaceae</taxon>
        <taxon>Cladonia</taxon>
    </lineage>
</organism>
<feature type="transmembrane region" description="Helical" evidence="8">
    <location>
        <begin position="444"/>
        <end position="463"/>
    </location>
</feature>
<comment type="similarity">
    <text evidence="2">Belongs to the LIMR family.</text>
</comment>
<dbReference type="PANTHER" id="PTHR21355">
    <property type="entry name" value="G-PROTEIN COUPLED RECEPTOR-ASSOCIATED PROTEIN LMBRD2"/>
    <property type="match status" value="1"/>
</dbReference>
<evidence type="ECO:0000256" key="4">
    <source>
        <dbReference type="ARBA" id="ARBA00022989"/>
    </source>
</evidence>
<sequence length="691" mass="76910">MKSSIGSDAFALLSLAFISIFVLLLLRHFLPLRTTPAYLVVPIFLALALPISIILLVPIDLASSSRIDDEASRGIWLPDGVLLVAWRITYWLTFALTWVILPLLGEYVDSGYRTPKDRILYSLRSNGRYQLIMLACAAAGGIYVFLQNGFKGGSIKSLVMALAYCWGLVMAIYLMGHGLVAVPRRLFRNANNAGRLKRIQSRAPKVNDRLSDATIELEELEAQLTQLRKRKNAVSRDHEEWIEDISDASNVPDSRLPSAAGHGSTLPLPAVITDRYLAELTRKLIRARHKRVRFIDAWDRLIQEAVDVQAIIDASASKRLDFGKASPLSSWFERLSILTPYTRYLLYSKVVPTIRIAHAAIFSLASVCIVWSELVKYIAPKLSIISLTILSHNHQDKAQIGFVGQVIASLWLLYMSMAALASFDDVKIWGNRALVRRNTYGESATWYSGQIAKLTVPLAYNFLTFFPREVHRETTFYHFLGRLINLTPLGAGFDYFFPIFILVPVCATLFNLYGRARNILGLGILEDDEEGNPTGFGTGGWREGRALIERELQGASRLGLSNQLDGPSSPLPSGTQSPIARGPQQVRASSGPSSRPSIPRQFTFQERQAQRLAEATAAAEEEDENFFQGFAHRVKNTIDSVERPEWLTELGKRPKWMGGVNGDGESSGRADSGRGMGRWFGGRPADGRLRL</sequence>
<dbReference type="InterPro" id="IPR051584">
    <property type="entry name" value="GPCR-associated_LMBR1"/>
</dbReference>
<keyword evidence="5 8" id="KW-0472">Membrane</keyword>
<feature type="region of interest" description="Disordered" evidence="7">
    <location>
        <begin position="653"/>
        <end position="691"/>
    </location>
</feature>
<dbReference type="EMBL" id="JAFEKC020000017">
    <property type="protein sequence ID" value="KAK0510143.1"/>
    <property type="molecule type" value="Genomic_DNA"/>
</dbReference>